<evidence type="ECO:0000313" key="2">
    <source>
        <dbReference type="Proteomes" id="UP000285190"/>
    </source>
</evidence>
<comment type="caution">
    <text evidence="1">The sequence shown here is derived from an EMBL/GenBank/DDBJ whole genome shotgun (WGS) entry which is preliminary data.</text>
</comment>
<reference evidence="1 2" key="1">
    <citation type="submission" date="2018-09" db="EMBL/GenBank/DDBJ databases">
        <authorList>
            <person name="Zhu H."/>
        </authorList>
    </citation>
    <scope>NUCLEOTIDE SEQUENCE [LARGE SCALE GENOMIC DNA]</scope>
    <source>
        <strain evidence="1 2">K2R10-39</strain>
    </source>
</reference>
<dbReference type="Proteomes" id="UP000285190">
    <property type="component" value="Unassembled WGS sequence"/>
</dbReference>
<keyword evidence="2" id="KW-1185">Reference proteome</keyword>
<accession>A0A418WYU9</accession>
<sequence>MDLNRIPALIYCTRIQQLGITEVGAMKSKKASMSADDAARSRNIELAGAGVRSRLCKVGYMRPVIFLDMDDVLVISREFTSFQVISAFKAQDLDYPELWAGLVSPEARFNLAELHNEFQPEYVISSNWSSYLSQAQLQEIFQRTGLSFVAENMHAQWTTPKGTGSPRVTEVENWIVKYRQPEQAVLVLDDHESGWNLHECQLDQQGLVVLCDEWTGFTAEKLLDAQRLLRAQLRDEPEP</sequence>
<evidence type="ECO:0000313" key="1">
    <source>
        <dbReference type="EMBL" id="RJG05352.1"/>
    </source>
</evidence>
<gene>
    <name evidence="1" type="ORF">D3870_04345</name>
</gene>
<organism evidence="1 2">
    <name type="scientific">Noviherbaspirillum cavernae</name>
    <dbReference type="NCBI Taxonomy" id="2320862"/>
    <lineage>
        <taxon>Bacteria</taxon>
        <taxon>Pseudomonadati</taxon>
        <taxon>Pseudomonadota</taxon>
        <taxon>Betaproteobacteria</taxon>
        <taxon>Burkholderiales</taxon>
        <taxon>Oxalobacteraceae</taxon>
        <taxon>Noviherbaspirillum</taxon>
    </lineage>
</organism>
<protein>
    <submittedName>
        <fullName evidence="1">Uncharacterized protein</fullName>
    </submittedName>
</protein>
<dbReference type="Pfam" id="PF18143">
    <property type="entry name" value="HAD_SAK_2"/>
    <property type="match status" value="1"/>
</dbReference>
<proteinExistence type="predicted"/>
<dbReference type="AlphaFoldDB" id="A0A418WYU9"/>
<dbReference type="EMBL" id="QYUN01000002">
    <property type="protein sequence ID" value="RJG05352.1"/>
    <property type="molecule type" value="Genomic_DNA"/>
</dbReference>
<name>A0A418WYU9_9BURK</name>